<evidence type="ECO:0008006" key="3">
    <source>
        <dbReference type="Google" id="ProtNLM"/>
    </source>
</evidence>
<dbReference type="EMBL" id="CP115396">
    <property type="protein sequence ID" value="WBO84477.1"/>
    <property type="molecule type" value="Genomic_DNA"/>
</dbReference>
<proteinExistence type="predicted"/>
<protein>
    <recommendedName>
        <fullName evidence="3">HTH cro/C1-type domain-containing protein</fullName>
    </recommendedName>
</protein>
<gene>
    <name evidence="1" type="ORF">O9Z63_19175</name>
</gene>
<reference evidence="1 2" key="1">
    <citation type="journal article" date="2011" name="Int. J. Syst. Evol. Microbiol.">
        <title>Hymenobacter yonginensis sp. nov., isolated from a mesotrophic artificial lake.</title>
        <authorList>
            <person name="Joung Y."/>
            <person name="Cho S.H."/>
            <person name="Kim H."/>
            <person name="Kim S.B."/>
            <person name="Joh K."/>
        </authorList>
    </citation>
    <scope>NUCLEOTIDE SEQUENCE [LARGE SCALE GENOMIC DNA]</scope>
    <source>
        <strain evidence="1 2">KCTC 22745</strain>
    </source>
</reference>
<organism evidence="1 2">
    <name type="scientific">Hymenobacter yonginensis</name>
    <dbReference type="NCBI Taxonomy" id="748197"/>
    <lineage>
        <taxon>Bacteria</taxon>
        <taxon>Pseudomonadati</taxon>
        <taxon>Bacteroidota</taxon>
        <taxon>Cytophagia</taxon>
        <taxon>Cytophagales</taxon>
        <taxon>Hymenobacteraceae</taxon>
        <taxon>Hymenobacter</taxon>
    </lineage>
</organism>
<accession>A0ABY7PND0</accession>
<name>A0ABY7PND0_9BACT</name>
<evidence type="ECO:0000313" key="2">
    <source>
        <dbReference type="Proteomes" id="UP001211872"/>
    </source>
</evidence>
<dbReference type="Proteomes" id="UP001211872">
    <property type="component" value="Chromosome"/>
</dbReference>
<keyword evidence="2" id="KW-1185">Reference proteome</keyword>
<sequence>MQLILRKLGHKNGVVEETIKRLKERGISISTSGMYQVLNGRSTRPELVETFLEVAEEVKARQQQIQERARQLIAES</sequence>
<evidence type="ECO:0000313" key="1">
    <source>
        <dbReference type="EMBL" id="WBO84477.1"/>
    </source>
</evidence>
<dbReference type="RefSeq" id="WP_270127011.1">
    <property type="nucleotide sequence ID" value="NZ_CP115396.1"/>
</dbReference>